<gene>
    <name evidence="2" type="ORF">EUTSA_v10012153mg</name>
</gene>
<name>V4JXB3_EUTSA</name>
<dbReference type="SUPFAM" id="SSF81383">
    <property type="entry name" value="F-box domain"/>
    <property type="match status" value="1"/>
</dbReference>
<protein>
    <recommendedName>
        <fullName evidence="1">F-box domain-containing protein</fullName>
    </recommendedName>
</protein>
<dbReference type="Gramene" id="ESQ30085">
    <property type="protein sequence ID" value="ESQ30085"/>
    <property type="gene ID" value="EUTSA_v10012153mg"/>
</dbReference>
<keyword evidence="3" id="KW-1185">Reference proteome</keyword>
<evidence type="ECO:0000313" key="3">
    <source>
        <dbReference type="Proteomes" id="UP000030689"/>
    </source>
</evidence>
<dbReference type="Pfam" id="PF00646">
    <property type="entry name" value="F-box"/>
    <property type="match status" value="1"/>
</dbReference>
<dbReference type="OrthoDB" id="1083664at2759"/>
<dbReference type="KEGG" id="eus:EUTSA_v10012153mg"/>
<dbReference type="PANTHER" id="PTHR31111:SF65">
    <property type="entry name" value="F-BOX DOMAIN-CONTAINING PROTEIN"/>
    <property type="match status" value="1"/>
</dbReference>
<sequence>MKNLEQQFSEDLLITQSSNSVRECSDPIPSDLLIDIFSRVTAKSIARFRCVSKYWGSILGRPDFTELFLTKSWTRPRILFAIQVNNEFFVYSSPQPQNPVKRCSLVATRYNYFPKYFPSEICPPLSGLVFLHETGRTVRVICNPVTGESITLRMPTMKRRELIEERCYFGYDPISKQFKVLCLTCACYVRPAPNTHWVLTLGNENCLWRSTMECKPHDAFGNGICINGVLYYKAGFKRSFMIACFDLRFEKFSFIEVDREMIEFDQKLTNYKGKLCAHRFIRGSNQDELELWVLEDIAGEHKWSKSICVLPGLCYDEMPNRFCIVGVTDVGEIVFSRSFQTNPTFYLFYYNIESNTCTRVEIQGLEEFVRRPKHVFLDYAENMTLNYASVFKAS</sequence>
<dbReference type="Proteomes" id="UP000030689">
    <property type="component" value="Unassembled WGS sequence"/>
</dbReference>
<evidence type="ECO:0000259" key="1">
    <source>
        <dbReference type="SMART" id="SM00256"/>
    </source>
</evidence>
<dbReference type="NCBIfam" id="TIGR01640">
    <property type="entry name" value="F_box_assoc_1"/>
    <property type="match status" value="1"/>
</dbReference>
<dbReference type="InterPro" id="IPR001810">
    <property type="entry name" value="F-box_dom"/>
</dbReference>
<organism evidence="2 3">
    <name type="scientific">Eutrema salsugineum</name>
    <name type="common">Saltwater cress</name>
    <name type="synonym">Sisymbrium salsugineum</name>
    <dbReference type="NCBI Taxonomy" id="72664"/>
    <lineage>
        <taxon>Eukaryota</taxon>
        <taxon>Viridiplantae</taxon>
        <taxon>Streptophyta</taxon>
        <taxon>Embryophyta</taxon>
        <taxon>Tracheophyta</taxon>
        <taxon>Spermatophyta</taxon>
        <taxon>Magnoliopsida</taxon>
        <taxon>eudicotyledons</taxon>
        <taxon>Gunneridae</taxon>
        <taxon>Pentapetalae</taxon>
        <taxon>rosids</taxon>
        <taxon>malvids</taxon>
        <taxon>Brassicales</taxon>
        <taxon>Brassicaceae</taxon>
        <taxon>Eutremeae</taxon>
        <taxon>Eutrema</taxon>
    </lineage>
</organism>
<dbReference type="OMA" id="WTLFNCK"/>
<dbReference type="EMBL" id="KI517809">
    <property type="protein sequence ID" value="ESQ30085.1"/>
    <property type="molecule type" value="Genomic_DNA"/>
</dbReference>
<dbReference type="Gene3D" id="1.20.1280.50">
    <property type="match status" value="1"/>
</dbReference>
<dbReference type="InterPro" id="IPR013187">
    <property type="entry name" value="F-box-assoc_dom_typ3"/>
</dbReference>
<dbReference type="Pfam" id="PF08268">
    <property type="entry name" value="FBA_3"/>
    <property type="match status" value="1"/>
</dbReference>
<feature type="domain" description="F-box" evidence="1">
    <location>
        <begin position="28"/>
        <end position="68"/>
    </location>
</feature>
<accession>V4JXB3</accession>
<dbReference type="AlphaFoldDB" id="V4JXB3"/>
<dbReference type="InterPro" id="IPR036047">
    <property type="entry name" value="F-box-like_dom_sf"/>
</dbReference>
<reference evidence="2 3" key="1">
    <citation type="journal article" date="2013" name="Front. Plant Sci.">
        <title>The Reference Genome of the Halophytic Plant Eutrema salsugineum.</title>
        <authorList>
            <person name="Yang R."/>
            <person name="Jarvis D.E."/>
            <person name="Chen H."/>
            <person name="Beilstein M.A."/>
            <person name="Grimwood J."/>
            <person name="Jenkins J."/>
            <person name="Shu S."/>
            <person name="Prochnik S."/>
            <person name="Xin M."/>
            <person name="Ma C."/>
            <person name="Schmutz J."/>
            <person name="Wing R.A."/>
            <person name="Mitchell-Olds T."/>
            <person name="Schumaker K.S."/>
            <person name="Wang X."/>
        </authorList>
    </citation>
    <scope>NUCLEOTIDE SEQUENCE [LARGE SCALE GENOMIC DNA]</scope>
</reference>
<proteinExistence type="predicted"/>
<dbReference type="SMART" id="SM00256">
    <property type="entry name" value="FBOX"/>
    <property type="match status" value="1"/>
</dbReference>
<evidence type="ECO:0000313" key="2">
    <source>
        <dbReference type="EMBL" id="ESQ30085.1"/>
    </source>
</evidence>
<dbReference type="InterPro" id="IPR017451">
    <property type="entry name" value="F-box-assoc_interact_dom"/>
</dbReference>
<dbReference type="PANTHER" id="PTHR31111">
    <property type="entry name" value="BNAA05G37150D PROTEIN-RELATED"/>
    <property type="match status" value="1"/>
</dbReference>